<dbReference type="STRING" id="1033802.SSPSH_003648"/>
<proteinExistence type="predicted"/>
<accession>U2FT13</accession>
<sequence length="363" mass="40131">MITIFCIQPKGFNVGNAAINLAMKRMAYEQFGRLVNLVSIPATPKYDGGSLYGLSRNTIHQINRMADGVIIGGGNLFENDELFIDKNALRSLMPPMMIFSVSRGRIYNRFGDLADRTDVIPDDNLKAVCQRADYVLARDAATMSYLSSLNIEHALEGGCPTVQLCKLSSELPPLPAGEDVGALVSIRSPSLMNIPIRLQSTIPGLVRDLVETLRHRGYRRVRLVCHDPRDLEFANSFPGVDAVYTSDVREYLSLLAAAELAVSFRLHATLPCFSFGVPAVNISYDERAKSLLETIGLSDWDIDLVESDSVVEDVTNRLDNIEVLSESVQKARDSDWNGTVRTMVHSMSDFATDVANYARTGKY</sequence>
<dbReference type="PANTHER" id="PTHR36836:SF1">
    <property type="entry name" value="COLANIC ACID BIOSYNTHESIS PROTEIN WCAK"/>
    <property type="match status" value="1"/>
</dbReference>
<name>U2FT13_9GAMM</name>
<gene>
    <name evidence="2" type="primary">wcaK</name>
    <name evidence="2" type="ORF">SSPSH_003648</name>
</gene>
<reference evidence="2 3" key="2">
    <citation type="journal article" date="2013" name="PLoS ONE">
        <title>INDIGO - INtegrated Data Warehouse of MIcrobial GenOmes with Examples from the Red Sea Extremophiles.</title>
        <authorList>
            <person name="Alam I."/>
            <person name="Antunes A."/>
            <person name="Kamau A.A."/>
            <person name="Ba Alawi W."/>
            <person name="Kalkatawi M."/>
            <person name="Stingl U."/>
            <person name="Bajic V.B."/>
        </authorList>
    </citation>
    <scope>NUCLEOTIDE SEQUENCE [LARGE SCALE GENOMIC DNA]</scope>
    <source>
        <strain evidence="2 3">E1L3A</strain>
    </source>
</reference>
<dbReference type="AlphaFoldDB" id="U2FT13"/>
<reference evidence="2 3" key="1">
    <citation type="journal article" date="2011" name="J. Bacteriol.">
        <title>Genome sequence of Salinisphaera shabanensis, a gammaproteobacterium from the harsh, variable environment of the brine-seawater interface of the Shaban Deep in the Red Sea.</title>
        <authorList>
            <person name="Antunes A."/>
            <person name="Alam I."/>
            <person name="Bajic V.B."/>
            <person name="Stingl U."/>
        </authorList>
    </citation>
    <scope>NUCLEOTIDE SEQUENCE [LARGE SCALE GENOMIC DNA]</scope>
    <source>
        <strain evidence="2 3">E1L3A</strain>
    </source>
</reference>
<keyword evidence="3" id="KW-1185">Reference proteome</keyword>
<dbReference type="PANTHER" id="PTHR36836">
    <property type="entry name" value="COLANIC ACID BIOSYNTHESIS PROTEIN WCAK"/>
    <property type="match status" value="1"/>
</dbReference>
<evidence type="ECO:0000313" key="2">
    <source>
        <dbReference type="EMBL" id="ERJ17543.1"/>
    </source>
</evidence>
<dbReference type="Proteomes" id="UP000006242">
    <property type="component" value="Unassembled WGS sequence"/>
</dbReference>
<organism evidence="2 3">
    <name type="scientific">Salinisphaera shabanensis E1L3A</name>
    <dbReference type="NCBI Taxonomy" id="1033802"/>
    <lineage>
        <taxon>Bacteria</taxon>
        <taxon>Pseudomonadati</taxon>
        <taxon>Pseudomonadota</taxon>
        <taxon>Gammaproteobacteria</taxon>
        <taxon>Salinisphaerales</taxon>
        <taxon>Salinisphaeraceae</taxon>
        <taxon>Salinisphaera</taxon>
    </lineage>
</organism>
<dbReference type="eggNOG" id="COG2327">
    <property type="taxonomic scope" value="Bacteria"/>
</dbReference>
<feature type="domain" description="Polysaccharide pyruvyl transferase" evidence="1">
    <location>
        <begin position="13"/>
        <end position="285"/>
    </location>
</feature>
<evidence type="ECO:0000313" key="3">
    <source>
        <dbReference type="Proteomes" id="UP000006242"/>
    </source>
</evidence>
<protein>
    <submittedName>
        <fullName evidence="2">Colanic acid biosynthesis protein WcaK</fullName>
    </submittedName>
</protein>
<dbReference type="InterPro" id="IPR007345">
    <property type="entry name" value="Polysacch_pyruvyl_Trfase"/>
</dbReference>
<dbReference type="Pfam" id="PF04230">
    <property type="entry name" value="PS_pyruv_trans"/>
    <property type="match status" value="1"/>
</dbReference>
<dbReference type="RefSeq" id="WP_021031927.1">
    <property type="nucleotide sequence ID" value="NZ_AFNV02000035.1"/>
</dbReference>
<dbReference type="EMBL" id="AFNV02000035">
    <property type="protein sequence ID" value="ERJ17543.1"/>
    <property type="molecule type" value="Genomic_DNA"/>
</dbReference>
<dbReference type="OrthoDB" id="1814359at2"/>
<comment type="caution">
    <text evidence="2">The sequence shown here is derived from an EMBL/GenBank/DDBJ whole genome shotgun (WGS) entry which is preliminary data.</text>
</comment>
<evidence type="ECO:0000259" key="1">
    <source>
        <dbReference type="Pfam" id="PF04230"/>
    </source>
</evidence>